<comment type="caution">
    <text evidence="1">The sequence shown here is derived from an EMBL/GenBank/DDBJ whole genome shotgun (WGS) entry which is preliminary data.</text>
</comment>
<evidence type="ECO:0000313" key="2">
    <source>
        <dbReference type="Proteomes" id="UP000688137"/>
    </source>
</evidence>
<accession>A0A8S1JN72</accession>
<dbReference type="Proteomes" id="UP000688137">
    <property type="component" value="Unassembled WGS sequence"/>
</dbReference>
<protein>
    <submittedName>
        <fullName evidence="1">Uncharacterized protein</fullName>
    </submittedName>
</protein>
<gene>
    <name evidence="1" type="ORF">PPRIM_AZ9-3.1.T0040545</name>
</gene>
<organism evidence="1 2">
    <name type="scientific">Paramecium primaurelia</name>
    <dbReference type="NCBI Taxonomy" id="5886"/>
    <lineage>
        <taxon>Eukaryota</taxon>
        <taxon>Sar</taxon>
        <taxon>Alveolata</taxon>
        <taxon>Ciliophora</taxon>
        <taxon>Intramacronucleata</taxon>
        <taxon>Oligohymenophorea</taxon>
        <taxon>Peniculida</taxon>
        <taxon>Parameciidae</taxon>
        <taxon>Paramecium</taxon>
    </lineage>
</organism>
<dbReference type="OMA" id="RQYMFQK"/>
<sequence length="104" mass="12215">MNIRQYMFQKLLIIQLTNYIKQRNNVIGFHTVELREKGAYFINIKQASIPNALINLNEKTTLADLQLSSLEIEIIKKQFEDNLEVEKSKEWKNENTVNELAGLY</sequence>
<dbReference type="AlphaFoldDB" id="A0A8S1JN72"/>
<keyword evidence="2" id="KW-1185">Reference proteome</keyword>
<evidence type="ECO:0000313" key="1">
    <source>
        <dbReference type="EMBL" id="CAD8043321.1"/>
    </source>
</evidence>
<proteinExistence type="predicted"/>
<name>A0A8S1JN72_PARPR</name>
<dbReference type="EMBL" id="CAJJDM010000001">
    <property type="protein sequence ID" value="CAD8043321.1"/>
    <property type="molecule type" value="Genomic_DNA"/>
</dbReference>
<reference evidence="1" key="1">
    <citation type="submission" date="2021-01" db="EMBL/GenBank/DDBJ databases">
        <authorList>
            <consortium name="Genoscope - CEA"/>
            <person name="William W."/>
        </authorList>
    </citation>
    <scope>NUCLEOTIDE SEQUENCE</scope>
</reference>